<protein>
    <submittedName>
        <fullName evidence="1">Uncharacterized protein</fullName>
    </submittedName>
</protein>
<evidence type="ECO:0000313" key="1">
    <source>
        <dbReference type="EMBL" id="OOQ91404.1"/>
    </source>
</evidence>
<evidence type="ECO:0000313" key="2">
    <source>
        <dbReference type="Proteomes" id="UP000190744"/>
    </source>
</evidence>
<proteinExistence type="predicted"/>
<name>A0A1S9S0T9_PENBI</name>
<dbReference type="PANTHER" id="PTHR40788:SF2">
    <property type="entry name" value="CLR5 DOMAIN-CONTAINING PROTEIN"/>
    <property type="match status" value="1"/>
</dbReference>
<dbReference type="Proteomes" id="UP000190744">
    <property type="component" value="Unassembled WGS sequence"/>
</dbReference>
<comment type="caution">
    <text evidence="1">The sequence shown here is derived from an EMBL/GenBank/DDBJ whole genome shotgun (WGS) entry which is preliminary data.</text>
</comment>
<dbReference type="AlphaFoldDB" id="A0A1S9S0T9"/>
<dbReference type="EMBL" id="LJBN01000002">
    <property type="protein sequence ID" value="OOQ91404.1"/>
    <property type="molecule type" value="Genomic_DNA"/>
</dbReference>
<organism evidence="1 2">
    <name type="scientific">Penicillium brasilianum</name>
    <dbReference type="NCBI Taxonomy" id="104259"/>
    <lineage>
        <taxon>Eukaryota</taxon>
        <taxon>Fungi</taxon>
        <taxon>Dikarya</taxon>
        <taxon>Ascomycota</taxon>
        <taxon>Pezizomycotina</taxon>
        <taxon>Eurotiomycetes</taxon>
        <taxon>Eurotiomycetidae</taxon>
        <taxon>Eurotiales</taxon>
        <taxon>Aspergillaceae</taxon>
        <taxon>Penicillium</taxon>
    </lineage>
</organism>
<dbReference type="PANTHER" id="PTHR40788">
    <property type="entry name" value="CLR5 DOMAIN-CONTAINING PROTEIN-RELATED"/>
    <property type="match status" value="1"/>
</dbReference>
<reference evidence="2" key="1">
    <citation type="submission" date="2015-09" db="EMBL/GenBank/DDBJ databases">
        <authorList>
            <person name="Fill T.P."/>
            <person name="Baretta J.F."/>
            <person name="de Almeida L.G."/>
            <person name="Rocha M."/>
            <person name="de Souza D.H."/>
            <person name="Malavazi I."/>
            <person name="Cerdeira L.T."/>
            <person name="Hong H."/>
            <person name="Samborskyy M."/>
            <person name="de Vasconcelos A.T."/>
            <person name="Leadlay P."/>
            <person name="Rodrigues-Filho E."/>
        </authorList>
    </citation>
    <scope>NUCLEOTIDE SEQUENCE [LARGE SCALE GENOMIC DNA]</scope>
    <source>
        <strain evidence="2">LaBioMMi 136</strain>
    </source>
</reference>
<accession>A0A1S9S0T9</accession>
<gene>
    <name evidence="1" type="ORF">PEBR_00539</name>
</gene>
<sequence>MPKNKVKTRGKARSVKCQTEAEILTQPNPVDPQPSLAVDARALKVFRTVFFNPSTTSTPGEVPWNDFLHAMTSVGFTVIKLYGSV</sequence>